<name>A0A0F8Z0A1_9ZZZZ</name>
<protein>
    <submittedName>
        <fullName evidence="1">Uncharacterized protein</fullName>
    </submittedName>
</protein>
<gene>
    <name evidence="1" type="ORF">LCGC14_2755830</name>
</gene>
<reference evidence="1" key="1">
    <citation type="journal article" date="2015" name="Nature">
        <title>Complex archaea that bridge the gap between prokaryotes and eukaryotes.</title>
        <authorList>
            <person name="Spang A."/>
            <person name="Saw J.H."/>
            <person name="Jorgensen S.L."/>
            <person name="Zaremba-Niedzwiedzka K."/>
            <person name="Martijn J."/>
            <person name="Lind A.E."/>
            <person name="van Eijk R."/>
            <person name="Schleper C."/>
            <person name="Guy L."/>
            <person name="Ettema T.J."/>
        </authorList>
    </citation>
    <scope>NUCLEOTIDE SEQUENCE</scope>
</reference>
<organism evidence="1">
    <name type="scientific">marine sediment metagenome</name>
    <dbReference type="NCBI Taxonomy" id="412755"/>
    <lineage>
        <taxon>unclassified sequences</taxon>
        <taxon>metagenomes</taxon>
        <taxon>ecological metagenomes</taxon>
    </lineage>
</organism>
<dbReference type="EMBL" id="LAZR01050518">
    <property type="protein sequence ID" value="KKK87177.1"/>
    <property type="molecule type" value="Genomic_DNA"/>
</dbReference>
<proteinExistence type="predicted"/>
<evidence type="ECO:0000313" key="1">
    <source>
        <dbReference type="EMBL" id="KKK87177.1"/>
    </source>
</evidence>
<sequence length="33" mass="3835">MMNARWLQFFENNMPIIRILNNMVEAGTLIPGV</sequence>
<comment type="caution">
    <text evidence="1">The sequence shown here is derived from an EMBL/GenBank/DDBJ whole genome shotgun (WGS) entry which is preliminary data.</text>
</comment>
<feature type="non-terminal residue" evidence="1">
    <location>
        <position position="33"/>
    </location>
</feature>
<accession>A0A0F8Z0A1</accession>
<dbReference type="AlphaFoldDB" id="A0A0F8Z0A1"/>